<dbReference type="InterPro" id="IPR000792">
    <property type="entry name" value="Tscrpt_reg_LuxR_C"/>
</dbReference>
<dbReference type="RefSeq" id="WP_066755333.1">
    <property type="nucleotide sequence ID" value="NZ_JBHUMB010000006.1"/>
</dbReference>
<evidence type="ECO:0000256" key="1">
    <source>
        <dbReference type="ARBA" id="ARBA00023125"/>
    </source>
</evidence>
<dbReference type="PROSITE" id="PS50043">
    <property type="entry name" value="HTH_LUXR_2"/>
    <property type="match status" value="1"/>
</dbReference>
<keyword evidence="1" id="KW-0238">DNA-binding</keyword>
<gene>
    <name evidence="5" type="ORF">ACFSQ6_04145</name>
</gene>
<reference evidence="6" key="1">
    <citation type="journal article" date="2019" name="Int. J. Syst. Evol. Microbiol.">
        <title>The Global Catalogue of Microorganisms (GCM) 10K type strain sequencing project: providing services to taxonomists for standard genome sequencing and annotation.</title>
        <authorList>
            <consortium name="The Broad Institute Genomics Platform"/>
            <consortium name="The Broad Institute Genome Sequencing Center for Infectious Disease"/>
            <person name="Wu L."/>
            <person name="Ma J."/>
        </authorList>
    </citation>
    <scope>NUCLEOTIDE SEQUENCE [LARGE SCALE GENOMIC DNA]</scope>
    <source>
        <strain evidence="6">KCTC 42247</strain>
    </source>
</reference>
<dbReference type="PANTHER" id="PTHR45566:SF1">
    <property type="entry name" value="HTH-TYPE TRANSCRIPTIONAL REGULATOR YHJB-RELATED"/>
    <property type="match status" value="1"/>
</dbReference>
<dbReference type="InterPro" id="IPR036388">
    <property type="entry name" value="WH-like_DNA-bd_sf"/>
</dbReference>
<evidence type="ECO:0000313" key="5">
    <source>
        <dbReference type="EMBL" id="MFD2742578.1"/>
    </source>
</evidence>
<sequence>MNILFADSQGVVRFGTINLAKSIVPEIHAFEANSHHYVCHILRTEDIDMLILNTDMCGDHSIAAISKFKSIKPTVRILLISTYTERVFASRLIEAGADDFINIRSSLDHFKTVILRFTQGVSHSSAPVGKSNSKSVNYPDQATGKWLIEKFSERERSVLAFLRNGVPLIEIARLLAIKPSTVSTYKNRIYNKLGVVNQRELTDLMSMAC</sequence>
<dbReference type="InterPro" id="IPR051015">
    <property type="entry name" value="EvgA-like"/>
</dbReference>
<dbReference type="InterPro" id="IPR011006">
    <property type="entry name" value="CheY-like_superfamily"/>
</dbReference>
<keyword evidence="6" id="KW-1185">Reference proteome</keyword>
<dbReference type="SUPFAM" id="SSF52172">
    <property type="entry name" value="CheY-like"/>
    <property type="match status" value="1"/>
</dbReference>
<evidence type="ECO:0000313" key="6">
    <source>
        <dbReference type="Proteomes" id="UP001597418"/>
    </source>
</evidence>
<dbReference type="Gene3D" id="1.10.10.10">
    <property type="entry name" value="Winged helix-like DNA-binding domain superfamily/Winged helix DNA-binding domain"/>
    <property type="match status" value="1"/>
</dbReference>
<dbReference type="Pfam" id="PF00196">
    <property type="entry name" value="GerE"/>
    <property type="match status" value="1"/>
</dbReference>
<organism evidence="5 6">
    <name type="scientific">Sphingobacterium populi</name>
    <dbReference type="NCBI Taxonomy" id="1812824"/>
    <lineage>
        <taxon>Bacteria</taxon>
        <taxon>Pseudomonadati</taxon>
        <taxon>Bacteroidota</taxon>
        <taxon>Sphingobacteriia</taxon>
        <taxon>Sphingobacteriales</taxon>
        <taxon>Sphingobacteriaceae</taxon>
        <taxon>Sphingobacterium</taxon>
    </lineage>
</organism>
<dbReference type="SUPFAM" id="SSF46894">
    <property type="entry name" value="C-terminal effector domain of the bipartite response regulators"/>
    <property type="match status" value="1"/>
</dbReference>
<comment type="caution">
    <text evidence="5">The sequence shown here is derived from an EMBL/GenBank/DDBJ whole genome shotgun (WGS) entry which is preliminary data.</text>
</comment>
<feature type="domain" description="Response regulatory" evidence="4">
    <location>
        <begin position="2"/>
        <end position="118"/>
    </location>
</feature>
<proteinExistence type="predicted"/>
<comment type="caution">
    <text evidence="2">Lacks conserved residue(s) required for the propagation of feature annotation.</text>
</comment>
<accession>A0ABW5U9I4</accession>
<dbReference type="PANTHER" id="PTHR45566">
    <property type="entry name" value="HTH-TYPE TRANSCRIPTIONAL REGULATOR YHJB-RELATED"/>
    <property type="match status" value="1"/>
</dbReference>
<dbReference type="PROSITE" id="PS50110">
    <property type="entry name" value="RESPONSE_REGULATORY"/>
    <property type="match status" value="1"/>
</dbReference>
<dbReference type="CDD" id="cd06170">
    <property type="entry name" value="LuxR_C_like"/>
    <property type="match status" value="1"/>
</dbReference>
<evidence type="ECO:0000259" key="4">
    <source>
        <dbReference type="PROSITE" id="PS50110"/>
    </source>
</evidence>
<dbReference type="PRINTS" id="PR00038">
    <property type="entry name" value="HTHLUXR"/>
</dbReference>
<feature type="domain" description="HTH luxR-type" evidence="3">
    <location>
        <begin position="144"/>
        <end position="209"/>
    </location>
</feature>
<dbReference type="InterPro" id="IPR001789">
    <property type="entry name" value="Sig_transdc_resp-reg_receiver"/>
</dbReference>
<dbReference type="SMART" id="SM00421">
    <property type="entry name" value="HTH_LUXR"/>
    <property type="match status" value="1"/>
</dbReference>
<dbReference type="InterPro" id="IPR016032">
    <property type="entry name" value="Sig_transdc_resp-reg_C-effctor"/>
</dbReference>
<dbReference type="Pfam" id="PF00072">
    <property type="entry name" value="Response_reg"/>
    <property type="match status" value="1"/>
</dbReference>
<dbReference type="EMBL" id="JBHUMB010000006">
    <property type="protein sequence ID" value="MFD2742578.1"/>
    <property type="molecule type" value="Genomic_DNA"/>
</dbReference>
<name>A0ABW5U9I4_9SPHI</name>
<evidence type="ECO:0000259" key="3">
    <source>
        <dbReference type="PROSITE" id="PS50043"/>
    </source>
</evidence>
<dbReference type="Proteomes" id="UP001597418">
    <property type="component" value="Unassembled WGS sequence"/>
</dbReference>
<evidence type="ECO:0000256" key="2">
    <source>
        <dbReference type="PROSITE-ProRule" id="PRU00169"/>
    </source>
</evidence>
<protein>
    <submittedName>
        <fullName evidence="5">LuxR C-terminal-related transcriptional regulator</fullName>
    </submittedName>
</protein>
<dbReference type="Gene3D" id="3.40.50.2300">
    <property type="match status" value="1"/>
</dbReference>